<feature type="signal peptide" evidence="2">
    <location>
        <begin position="1"/>
        <end position="21"/>
    </location>
</feature>
<protein>
    <recommendedName>
        <fullName evidence="5">DUF2927 domain-containing protein</fullName>
    </recommendedName>
</protein>
<evidence type="ECO:0000313" key="4">
    <source>
        <dbReference type="Proteomes" id="UP000015346"/>
    </source>
</evidence>
<evidence type="ECO:0008006" key="5">
    <source>
        <dbReference type="Google" id="ProtNLM"/>
    </source>
</evidence>
<organism evidence="3 4">
    <name type="scientific">Rubellimicrobium thermophilum DSM 16684</name>
    <dbReference type="NCBI Taxonomy" id="1123069"/>
    <lineage>
        <taxon>Bacteria</taxon>
        <taxon>Pseudomonadati</taxon>
        <taxon>Pseudomonadota</taxon>
        <taxon>Alphaproteobacteria</taxon>
        <taxon>Rhodobacterales</taxon>
        <taxon>Roseobacteraceae</taxon>
        <taxon>Rubellimicrobium</taxon>
    </lineage>
</organism>
<feature type="region of interest" description="Disordered" evidence="1">
    <location>
        <begin position="19"/>
        <end position="62"/>
    </location>
</feature>
<evidence type="ECO:0000313" key="3">
    <source>
        <dbReference type="EMBL" id="EPX87304.1"/>
    </source>
</evidence>
<dbReference type="PATRIC" id="fig|1123069.3.peg.674"/>
<dbReference type="HOGENOM" id="CLU_065792_0_0_5"/>
<name>S9SLL5_9RHOB</name>
<evidence type="ECO:0000256" key="2">
    <source>
        <dbReference type="SAM" id="SignalP"/>
    </source>
</evidence>
<sequence>MRHAHALTALLAALLLLSGCGEDPPPAPTPPAPEEEADPPAPPASPPRSSVPPAPSASPAVPSEQSNALALYYRRLQADLLRQGLLRGDGGGADTPFTDTMLARNFLRIAFFDEYSEGNAGTMVAQARQSPLRRWEQPILMQILFGASVSPEQAARDRSSIAAYAARLSRLTGVPITLVESGGNFHVAILSEDERRAFGPQLRSLVPGIADSSVRAFTNLPRSTLCLVIAFGEAGQTGYGKAVALIRAEHPSLLRTACIHEELAQGMGLANDSPYARPSIFNDDEEFALLTRHDELLLRILYDRRLRSGMTLEEAEPIVKRIATELIGPGPS</sequence>
<reference evidence="3 4" key="1">
    <citation type="journal article" date="2013" name="Stand. Genomic Sci.">
        <title>Genome sequence of the reddish-pigmented Rubellimicrobium thermophilum type strain (DSM 16684(T)), a member of the Roseobacter clade.</title>
        <authorList>
            <person name="Fiebig A."/>
            <person name="Riedel T."/>
            <person name="Gronow S."/>
            <person name="Petersen J."/>
            <person name="Klenk H.P."/>
            <person name="Goker M."/>
        </authorList>
    </citation>
    <scope>NUCLEOTIDE SEQUENCE [LARGE SCALE GENOMIC DNA]</scope>
    <source>
        <strain evidence="3 4">DSM 16684</strain>
    </source>
</reference>
<dbReference type="AlphaFoldDB" id="S9SLL5"/>
<accession>S9SLL5</accession>
<comment type="caution">
    <text evidence="3">The sequence shown here is derived from an EMBL/GenBank/DDBJ whole genome shotgun (WGS) entry which is preliminary data.</text>
</comment>
<keyword evidence="4" id="KW-1185">Reference proteome</keyword>
<dbReference type="Pfam" id="PF11150">
    <property type="entry name" value="DUF2927"/>
    <property type="match status" value="1"/>
</dbReference>
<feature type="chain" id="PRO_5004569489" description="DUF2927 domain-containing protein" evidence="2">
    <location>
        <begin position="22"/>
        <end position="332"/>
    </location>
</feature>
<proteinExistence type="predicted"/>
<dbReference type="Proteomes" id="UP000015346">
    <property type="component" value="Unassembled WGS sequence"/>
</dbReference>
<feature type="compositionally biased region" description="Pro residues" evidence="1">
    <location>
        <begin position="23"/>
        <end position="32"/>
    </location>
</feature>
<dbReference type="EMBL" id="AOLV01000008">
    <property type="protein sequence ID" value="EPX87304.1"/>
    <property type="molecule type" value="Genomic_DNA"/>
</dbReference>
<feature type="compositionally biased region" description="Pro residues" evidence="1">
    <location>
        <begin position="39"/>
        <end position="56"/>
    </location>
</feature>
<dbReference type="STRING" id="1123069.ruthe_00703"/>
<dbReference type="PROSITE" id="PS51257">
    <property type="entry name" value="PROKAR_LIPOPROTEIN"/>
    <property type="match status" value="1"/>
</dbReference>
<dbReference type="RefSeq" id="WP_021096808.1">
    <property type="nucleotide sequence ID" value="NZ_KE557320.1"/>
</dbReference>
<evidence type="ECO:0000256" key="1">
    <source>
        <dbReference type="SAM" id="MobiDB-lite"/>
    </source>
</evidence>
<keyword evidence="2" id="KW-0732">Signal</keyword>
<dbReference type="InterPro" id="IPR021323">
    <property type="entry name" value="DUF2927"/>
</dbReference>
<gene>
    <name evidence="3" type="ORF">ruthe_00703</name>
</gene>